<gene>
    <name evidence="2" type="ORF">BWX89_00498</name>
</gene>
<dbReference type="InterPro" id="IPR010921">
    <property type="entry name" value="Trp_repressor/repl_initiator"/>
</dbReference>
<accession>A0A1V6CC59</accession>
<dbReference type="Proteomes" id="UP000485562">
    <property type="component" value="Unassembled WGS sequence"/>
</dbReference>
<comment type="caution">
    <text evidence="2">The sequence shown here is derived from an EMBL/GenBank/DDBJ whole genome shotgun (WGS) entry which is preliminary data.</text>
</comment>
<proteinExistence type="predicted"/>
<dbReference type="Pfam" id="PF01797">
    <property type="entry name" value="Y1_Tnp"/>
    <property type="match status" value="1"/>
</dbReference>
<evidence type="ECO:0000313" key="2">
    <source>
        <dbReference type="EMBL" id="OQB74485.1"/>
    </source>
</evidence>
<dbReference type="InterPro" id="IPR036515">
    <property type="entry name" value="Transposase_17_sf"/>
</dbReference>
<reference evidence="2" key="1">
    <citation type="submission" date="2017-02" db="EMBL/GenBank/DDBJ databases">
        <title>Delving into the versatile metabolic prowess of the omnipresent phylum Bacteroidetes.</title>
        <authorList>
            <person name="Nobu M.K."/>
            <person name="Mei R."/>
            <person name="Narihiro T."/>
            <person name="Kuroda K."/>
            <person name="Liu W.-T."/>
        </authorList>
    </citation>
    <scope>NUCLEOTIDE SEQUENCE</scope>
    <source>
        <strain evidence="2">ADurb.Bin131</strain>
    </source>
</reference>
<dbReference type="Gene3D" id="3.30.70.1290">
    <property type="entry name" value="Transposase IS200-like"/>
    <property type="match status" value="1"/>
</dbReference>
<dbReference type="PANTHER" id="PTHR34322">
    <property type="entry name" value="TRANSPOSASE, Y1_TNP DOMAIN-CONTAINING"/>
    <property type="match status" value="1"/>
</dbReference>
<dbReference type="GO" id="GO:0006313">
    <property type="term" value="P:DNA transposition"/>
    <property type="evidence" value="ECO:0007669"/>
    <property type="project" value="InterPro"/>
</dbReference>
<dbReference type="SUPFAM" id="SSF48295">
    <property type="entry name" value="TrpR-like"/>
    <property type="match status" value="1"/>
</dbReference>
<protein>
    <submittedName>
        <fullName evidence="2">Transposase IS200 like protein</fullName>
    </submittedName>
</protein>
<dbReference type="InterPro" id="IPR002686">
    <property type="entry name" value="Transposase_17"/>
</dbReference>
<evidence type="ECO:0000259" key="1">
    <source>
        <dbReference type="SMART" id="SM01321"/>
    </source>
</evidence>
<name>A0A1V6CC59_UNCT6</name>
<dbReference type="GO" id="GO:0043565">
    <property type="term" value="F:sequence-specific DNA binding"/>
    <property type="evidence" value="ECO:0007669"/>
    <property type="project" value="InterPro"/>
</dbReference>
<dbReference type="GO" id="GO:0004803">
    <property type="term" value="F:transposase activity"/>
    <property type="evidence" value="ECO:0007669"/>
    <property type="project" value="InterPro"/>
</dbReference>
<dbReference type="PANTHER" id="PTHR34322:SF2">
    <property type="entry name" value="TRANSPOSASE IS200-LIKE DOMAIN-CONTAINING PROTEIN"/>
    <property type="match status" value="1"/>
</dbReference>
<dbReference type="SUPFAM" id="SSF143422">
    <property type="entry name" value="Transposase IS200-like"/>
    <property type="match status" value="1"/>
</dbReference>
<feature type="domain" description="Transposase IS200-like" evidence="1">
    <location>
        <begin position="9"/>
        <end position="123"/>
    </location>
</feature>
<organism evidence="2">
    <name type="scientific">candidate division TA06 bacterium ADurb.Bin131</name>
    <dbReference type="NCBI Taxonomy" id="1852827"/>
    <lineage>
        <taxon>Bacteria</taxon>
        <taxon>Bacteria division TA06</taxon>
    </lineage>
</organism>
<sequence length="322" mass="37762">MARPIRVEYEGAVYHIYARGNEKGAIFRDNDDRRIFIQTLAESVRQHGLVVHAYCLMPNHYHLAVETPRANLSQSIGWIQVTYTIRFNTRHNRSGHLFQGRYTAQVVDADEYAQELVRYIHLNPVRPENKFRIIPDNRREQLLTYPWSSHPAYLGKVKCPDWLNLSWLGYWGKTQAVARENYEKFIGSYFDEKRGNQWNPEGAGLILGREIFKERIKGLIASRKGQEEIHWISGINREEMQKRIQYLLKDEQDKKMCIWVRVRIGGERLTDVGRLFGYKDGSGVLQLVKRLESAAQKDRALAEKMENFRRRARSVKSQELTP</sequence>
<dbReference type="EMBL" id="MWDQ01000039">
    <property type="protein sequence ID" value="OQB74485.1"/>
    <property type="molecule type" value="Genomic_DNA"/>
</dbReference>
<dbReference type="SMART" id="SM01321">
    <property type="entry name" value="Y1_Tnp"/>
    <property type="match status" value="1"/>
</dbReference>
<dbReference type="AlphaFoldDB" id="A0A1V6CC59"/>